<dbReference type="SUPFAM" id="SSF46767">
    <property type="entry name" value="Methylated DNA-protein cysteine methyltransferase, C-terminal domain"/>
    <property type="match status" value="1"/>
</dbReference>
<dbReference type="Pfam" id="PF02805">
    <property type="entry name" value="Ada_Zn_binding"/>
    <property type="match status" value="1"/>
</dbReference>
<evidence type="ECO:0000256" key="9">
    <source>
        <dbReference type="ARBA" id="ARBA00023159"/>
    </source>
</evidence>
<sequence length="359" mass="40118">MPDLSESKMRKAVALRDNAFDGQFFYGVVTTGIFCFPSCSTKSPNHENLRFFFSKESAMQAGFRPCKRCFPSKQNDRTGSMIEVVRYIENHFEDKITLAQLGTVANLSSSRLQRVFKEMFGVSPKQYQDAVRMRKFKRSLKSGEGVTEAIYSSGFGSISRIYGEEARHIGMTPKAYRAGGEGEVIHYACRKSAIGYMIMAATEKGVCSVQFGEDEEALVAILSKEFPKAQLVHSEAQNAPELDEWMIALDAHISRDAPKPNIPLDIRGTAFQIKVWKFLLSIREGDVASYGEVASHIDNPKAVRAVGMACGKNPIAVLIPCHRVLRGDGSLGGYRWGLARKRTLLDIERRKKKIENKEI</sequence>
<dbReference type="InterPro" id="IPR036388">
    <property type="entry name" value="WH-like_DNA-bd_sf"/>
</dbReference>
<feature type="domain" description="HTH araC/xylS-type" evidence="13">
    <location>
        <begin position="82"/>
        <end position="179"/>
    </location>
</feature>
<dbReference type="Gene3D" id="1.10.10.10">
    <property type="entry name" value="Winged helix-like DNA-binding domain superfamily/Winged helix DNA-binding domain"/>
    <property type="match status" value="1"/>
</dbReference>
<evidence type="ECO:0000256" key="12">
    <source>
        <dbReference type="ARBA" id="ARBA00049348"/>
    </source>
</evidence>
<dbReference type="Pfam" id="PF12833">
    <property type="entry name" value="HTH_18"/>
    <property type="match status" value="1"/>
</dbReference>
<evidence type="ECO:0000256" key="11">
    <source>
        <dbReference type="ARBA" id="ARBA00023204"/>
    </source>
</evidence>
<dbReference type="GO" id="GO:0032259">
    <property type="term" value="P:methylation"/>
    <property type="evidence" value="ECO:0007669"/>
    <property type="project" value="UniProtKB-KW"/>
</dbReference>
<dbReference type="InterPro" id="IPR004026">
    <property type="entry name" value="Ada_DNA_repair_Zn-bd"/>
</dbReference>
<accession>A0A0A7ENY1</accession>
<dbReference type="eggNOG" id="COG2169">
    <property type="taxonomic scope" value="Bacteria"/>
</dbReference>
<comment type="cofactor">
    <cofactor evidence="2">
        <name>Zn(2+)</name>
        <dbReference type="ChEBI" id="CHEBI:29105"/>
    </cofactor>
</comment>
<dbReference type="RefSeq" id="WP_040136883.1">
    <property type="nucleotide sequence ID" value="NZ_CP009889.1"/>
</dbReference>
<dbReference type="InterPro" id="IPR001497">
    <property type="entry name" value="MethylDNA_cys_MeTrfase_AS"/>
</dbReference>
<dbReference type="OrthoDB" id="9811249at2"/>
<dbReference type="Gene3D" id="3.40.10.10">
    <property type="entry name" value="DNA Methylphosphotriester Repair Domain"/>
    <property type="match status" value="1"/>
</dbReference>
<organism evidence="14 15">
    <name type="scientific">Pseudoalteromonas piratica</name>
    <dbReference type="NCBI Taxonomy" id="1348114"/>
    <lineage>
        <taxon>Bacteria</taxon>
        <taxon>Pseudomonadati</taxon>
        <taxon>Pseudomonadota</taxon>
        <taxon>Gammaproteobacteria</taxon>
        <taxon>Alteromonadales</taxon>
        <taxon>Pseudoalteromonadaceae</taxon>
        <taxon>Pseudoalteromonas</taxon>
    </lineage>
</organism>
<evidence type="ECO:0000259" key="13">
    <source>
        <dbReference type="PROSITE" id="PS01124"/>
    </source>
</evidence>
<dbReference type="SUPFAM" id="SSF57884">
    <property type="entry name" value="Ada DNA repair protein, N-terminal domain (N-Ada 10)"/>
    <property type="match status" value="1"/>
</dbReference>
<comment type="catalytic activity">
    <reaction evidence="1">
        <text>a 4-O-methyl-thymidine in DNA + L-cysteinyl-[protein] = a thymidine in DNA + S-methyl-L-cysteinyl-[protein]</text>
        <dbReference type="Rhea" id="RHEA:53428"/>
        <dbReference type="Rhea" id="RHEA-COMP:10131"/>
        <dbReference type="Rhea" id="RHEA-COMP:10132"/>
        <dbReference type="Rhea" id="RHEA-COMP:13555"/>
        <dbReference type="Rhea" id="RHEA-COMP:13556"/>
        <dbReference type="ChEBI" id="CHEBI:29950"/>
        <dbReference type="ChEBI" id="CHEBI:82612"/>
        <dbReference type="ChEBI" id="CHEBI:137386"/>
        <dbReference type="ChEBI" id="CHEBI:137387"/>
        <dbReference type="EC" id="2.1.1.63"/>
    </reaction>
</comment>
<keyword evidence="5 14" id="KW-0489">Methyltransferase</keyword>
<keyword evidence="7" id="KW-0227">DNA damage</keyword>
<dbReference type="InterPro" id="IPR018060">
    <property type="entry name" value="HTH_AraC"/>
</dbReference>
<protein>
    <recommendedName>
        <fullName evidence="4">methylated-DNA--[protein]-cysteine S-methyltransferase</fullName>
        <ecNumber evidence="4">2.1.1.63</ecNumber>
    </recommendedName>
</protein>
<dbReference type="SUPFAM" id="SSF46689">
    <property type="entry name" value="Homeodomain-like"/>
    <property type="match status" value="1"/>
</dbReference>
<keyword evidence="8" id="KW-0805">Transcription regulation</keyword>
<dbReference type="PANTHER" id="PTHR10815:SF5">
    <property type="entry name" value="METHYLATED-DNA--PROTEIN-CYSTEINE METHYLTRANSFERASE"/>
    <property type="match status" value="1"/>
</dbReference>
<dbReference type="GO" id="GO:0006281">
    <property type="term" value="P:DNA repair"/>
    <property type="evidence" value="ECO:0007669"/>
    <property type="project" value="UniProtKB-KW"/>
</dbReference>
<dbReference type="NCBIfam" id="TIGR00589">
    <property type="entry name" value="ogt"/>
    <property type="match status" value="1"/>
</dbReference>
<keyword evidence="11" id="KW-0234">DNA repair</keyword>
<dbReference type="GO" id="GO:0003908">
    <property type="term" value="F:methylated-DNA-[protein]-cysteine S-methyltransferase activity"/>
    <property type="evidence" value="ECO:0007669"/>
    <property type="project" value="UniProtKB-EC"/>
</dbReference>
<dbReference type="FunFam" id="1.10.10.10:FF:000214">
    <property type="entry name" value="Methylated-DNA--protein-cysteine methyltransferase"/>
    <property type="match status" value="1"/>
</dbReference>
<dbReference type="KEGG" id="pseo:OM33_16635"/>
<dbReference type="EC" id="2.1.1.63" evidence="4"/>
<evidence type="ECO:0000256" key="4">
    <source>
        <dbReference type="ARBA" id="ARBA00011918"/>
    </source>
</evidence>
<dbReference type="PANTHER" id="PTHR10815">
    <property type="entry name" value="METHYLATED-DNA--PROTEIN-CYSTEINE METHYLTRANSFERASE"/>
    <property type="match status" value="1"/>
</dbReference>
<dbReference type="SMART" id="SM00342">
    <property type="entry name" value="HTH_ARAC"/>
    <property type="match status" value="1"/>
</dbReference>
<evidence type="ECO:0000313" key="15">
    <source>
        <dbReference type="Proteomes" id="UP000030341"/>
    </source>
</evidence>
<dbReference type="eggNOG" id="COG0350">
    <property type="taxonomic scope" value="Bacteria"/>
</dbReference>
<evidence type="ECO:0000256" key="8">
    <source>
        <dbReference type="ARBA" id="ARBA00023015"/>
    </source>
</evidence>
<dbReference type="InterPro" id="IPR036631">
    <property type="entry name" value="MGMT_N_sf"/>
</dbReference>
<dbReference type="HOGENOM" id="CLU_000445_52_0_6"/>
<evidence type="ECO:0000256" key="3">
    <source>
        <dbReference type="ARBA" id="ARBA00008711"/>
    </source>
</evidence>
<dbReference type="InterPro" id="IPR036217">
    <property type="entry name" value="MethylDNA_cys_MeTrfase_DNAb"/>
</dbReference>
<evidence type="ECO:0000256" key="6">
    <source>
        <dbReference type="ARBA" id="ARBA00022679"/>
    </source>
</evidence>
<keyword evidence="6 14" id="KW-0808">Transferase</keyword>
<keyword evidence="9" id="KW-0010">Activator</keyword>
<evidence type="ECO:0000256" key="5">
    <source>
        <dbReference type="ARBA" id="ARBA00022603"/>
    </source>
</evidence>
<dbReference type="PROSITE" id="PS01124">
    <property type="entry name" value="HTH_ARAC_FAMILY_2"/>
    <property type="match status" value="1"/>
</dbReference>
<dbReference type="InterPro" id="IPR035451">
    <property type="entry name" value="Ada-like_dom_sf"/>
</dbReference>
<dbReference type="EMBL" id="CP009889">
    <property type="protein sequence ID" value="AIY67657.1"/>
    <property type="molecule type" value="Genomic_DNA"/>
</dbReference>
<comment type="similarity">
    <text evidence="3">Belongs to the MGMT family.</text>
</comment>
<proteinExistence type="inferred from homology"/>
<dbReference type="GO" id="GO:0043565">
    <property type="term" value="F:sequence-specific DNA binding"/>
    <property type="evidence" value="ECO:0007669"/>
    <property type="project" value="InterPro"/>
</dbReference>
<dbReference type="GO" id="GO:0003700">
    <property type="term" value="F:DNA-binding transcription factor activity"/>
    <property type="evidence" value="ECO:0007669"/>
    <property type="project" value="InterPro"/>
</dbReference>
<dbReference type="SUPFAM" id="SSF53155">
    <property type="entry name" value="Methylated DNA-protein cysteine methyltransferase domain"/>
    <property type="match status" value="1"/>
</dbReference>
<evidence type="ECO:0000256" key="7">
    <source>
        <dbReference type="ARBA" id="ARBA00022763"/>
    </source>
</evidence>
<keyword evidence="10" id="KW-0804">Transcription</keyword>
<dbReference type="InterPro" id="IPR009057">
    <property type="entry name" value="Homeodomain-like_sf"/>
</dbReference>
<evidence type="ECO:0000256" key="1">
    <source>
        <dbReference type="ARBA" id="ARBA00001286"/>
    </source>
</evidence>
<dbReference type="AlphaFoldDB" id="A0A0A7ENY1"/>
<dbReference type="PROSITE" id="PS00374">
    <property type="entry name" value="MGMT"/>
    <property type="match status" value="1"/>
</dbReference>
<dbReference type="InterPro" id="IPR014048">
    <property type="entry name" value="MethylDNA_cys_MeTrfase_DNA-bd"/>
</dbReference>
<dbReference type="CDD" id="cd06445">
    <property type="entry name" value="ATase"/>
    <property type="match status" value="1"/>
</dbReference>
<dbReference type="GO" id="GO:0008270">
    <property type="term" value="F:zinc ion binding"/>
    <property type="evidence" value="ECO:0007669"/>
    <property type="project" value="InterPro"/>
</dbReference>
<reference evidence="14 15" key="1">
    <citation type="submission" date="2014-11" db="EMBL/GenBank/DDBJ databases">
        <title>Complete Genome Sequence of Pseudoalteromonas sp. Strain OCN003 Isolated from Kaneohe Bay, Oahu, Hawaii.</title>
        <authorList>
            <person name="Beurmann S."/>
            <person name="Videau P."/>
            <person name="Ushijima B."/>
            <person name="Smith A.M."/>
            <person name="Aeby G.S."/>
            <person name="Callahan S.M."/>
            <person name="Belcaid M."/>
        </authorList>
    </citation>
    <scope>NUCLEOTIDE SEQUENCE [LARGE SCALE GENOMIC DNA]</scope>
    <source>
        <strain evidence="14 15">OCN003</strain>
    </source>
</reference>
<dbReference type="Proteomes" id="UP000030341">
    <property type="component" value="Chromosome 2"/>
</dbReference>
<keyword evidence="15" id="KW-1185">Reference proteome</keyword>
<comment type="catalytic activity">
    <reaction evidence="12">
        <text>a 6-O-methyl-2'-deoxyguanosine in DNA + L-cysteinyl-[protein] = S-methyl-L-cysteinyl-[protein] + a 2'-deoxyguanosine in DNA</text>
        <dbReference type="Rhea" id="RHEA:24000"/>
        <dbReference type="Rhea" id="RHEA-COMP:10131"/>
        <dbReference type="Rhea" id="RHEA-COMP:10132"/>
        <dbReference type="Rhea" id="RHEA-COMP:11367"/>
        <dbReference type="Rhea" id="RHEA-COMP:11368"/>
        <dbReference type="ChEBI" id="CHEBI:29950"/>
        <dbReference type="ChEBI" id="CHEBI:82612"/>
        <dbReference type="ChEBI" id="CHEBI:85445"/>
        <dbReference type="ChEBI" id="CHEBI:85448"/>
        <dbReference type="EC" id="2.1.1.63"/>
    </reaction>
</comment>
<dbReference type="Pfam" id="PF01035">
    <property type="entry name" value="DNA_binding_1"/>
    <property type="match status" value="1"/>
</dbReference>
<gene>
    <name evidence="14" type="ORF">OM33_16635</name>
</gene>
<dbReference type="Gene3D" id="3.30.160.70">
    <property type="entry name" value="Methylated DNA-protein cysteine methyltransferase domain"/>
    <property type="match status" value="1"/>
</dbReference>
<evidence type="ECO:0000256" key="10">
    <source>
        <dbReference type="ARBA" id="ARBA00023163"/>
    </source>
</evidence>
<name>A0A0A7ENY1_9GAMM</name>
<evidence type="ECO:0000256" key="2">
    <source>
        <dbReference type="ARBA" id="ARBA00001947"/>
    </source>
</evidence>
<dbReference type="Gene3D" id="1.10.10.60">
    <property type="entry name" value="Homeodomain-like"/>
    <property type="match status" value="1"/>
</dbReference>
<dbReference type="STRING" id="1348114.OM33_16635"/>
<evidence type="ECO:0000313" key="14">
    <source>
        <dbReference type="EMBL" id="AIY67657.1"/>
    </source>
</evidence>